<proteinExistence type="predicted"/>
<dbReference type="InterPro" id="IPR027417">
    <property type="entry name" value="P-loop_NTPase"/>
</dbReference>
<dbReference type="Gene3D" id="1.10.10.10">
    <property type="entry name" value="Winged helix-like DNA-binding domain superfamily/Winged helix DNA-binding domain"/>
    <property type="match status" value="1"/>
</dbReference>
<dbReference type="Proteomes" id="UP000641514">
    <property type="component" value="Unassembled WGS sequence"/>
</dbReference>
<dbReference type="EMBL" id="BMJH01000001">
    <property type="protein sequence ID" value="GGC54802.1"/>
    <property type="molecule type" value="Genomic_DNA"/>
</dbReference>
<dbReference type="RefSeq" id="WP_188670149.1">
    <property type="nucleotide sequence ID" value="NZ_BMJH01000001.1"/>
</dbReference>
<evidence type="ECO:0000313" key="2">
    <source>
        <dbReference type="EMBL" id="GGC54802.1"/>
    </source>
</evidence>
<evidence type="ECO:0000313" key="3">
    <source>
        <dbReference type="Proteomes" id="UP000641514"/>
    </source>
</evidence>
<sequence>MTTHYAYSPELHPTEYLDEMTVGDGRLVKRIAERIRLAARSGTRAHTLITGARGTGKTHTLAVAVGRASASRTVANKVSVVWLGDGALETNSYTDFLVNAITQIDPLVASDIVLRRADYNAAALEEMLTTALNGRVLVLVIESLDAVFDRIGIAGTRALRGFVETHSDTLVLASAPTLFPAVSSRTQPWFGNFDIERTRQLTVRECTELLRRRGNDTALAAYLDGAESRDAIDVVYQALGGAARVWHLIADTATPETLSDPAETINKALDMLTPSYHAILSELPNVERAVIVTLGRGNGDAHAFTVGELAAHSGITANTAAVTLRRLTEHNWVVGAKRPGADQRRTYYHLTDPLLETYIRRQTPHRAASTSRGNDEQLPHSFRNQKPTVTGR</sequence>
<feature type="compositionally biased region" description="Polar residues" evidence="1">
    <location>
        <begin position="382"/>
        <end position="392"/>
    </location>
</feature>
<dbReference type="InterPro" id="IPR036388">
    <property type="entry name" value="WH-like_DNA-bd_sf"/>
</dbReference>
<organism evidence="2 3">
    <name type="scientific">Hoyosella rhizosphaerae</name>
    <dbReference type="NCBI Taxonomy" id="1755582"/>
    <lineage>
        <taxon>Bacteria</taxon>
        <taxon>Bacillati</taxon>
        <taxon>Actinomycetota</taxon>
        <taxon>Actinomycetes</taxon>
        <taxon>Mycobacteriales</taxon>
        <taxon>Hoyosellaceae</taxon>
        <taxon>Hoyosella</taxon>
    </lineage>
</organism>
<name>A0A916U0X5_9ACTN</name>
<dbReference type="InterPro" id="IPR036390">
    <property type="entry name" value="WH_DNA-bd_sf"/>
</dbReference>
<dbReference type="Gene3D" id="3.40.50.300">
    <property type="entry name" value="P-loop containing nucleotide triphosphate hydrolases"/>
    <property type="match status" value="1"/>
</dbReference>
<comment type="caution">
    <text evidence="2">The sequence shown here is derived from an EMBL/GenBank/DDBJ whole genome shotgun (WGS) entry which is preliminary data.</text>
</comment>
<dbReference type="AlphaFoldDB" id="A0A916U0X5"/>
<reference evidence="2" key="2">
    <citation type="submission" date="2020-09" db="EMBL/GenBank/DDBJ databases">
        <authorList>
            <person name="Sun Q."/>
            <person name="Zhou Y."/>
        </authorList>
    </citation>
    <scope>NUCLEOTIDE SEQUENCE</scope>
    <source>
        <strain evidence="2">CGMCC 1.15478</strain>
    </source>
</reference>
<dbReference type="SUPFAM" id="SSF46785">
    <property type="entry name" value="Winged helix' DNA-binding domain"/>
    <property type="match status" value="1"/>
</dbReference>
<dbReference type="SUPFAM" id="SSF52540">
    <property type="entry name" value="P-loop containing nucleoside triphosphate hydrolases"/>
    <property type="match status" value="1"/>
</dbReference>
<feature type="region of interest" description="Disordered" evidence="1">
    <location>
        <begin position="363"/>
        <end position="392"/>
    </location>
</feature>
<gene>
    <name evidence="2" type="ORF">GCM10011410_03980</name>
</gene>
<keyword evidence="3" id="KW-1185">Reference proteome</keyword>
<evidence type="ECO:0000256" key="1">
    <source>
        <dbReference type="SAM" id="MobiDB-lite"/>
    </source>
</evidence>
<reference evidence="2" key="1">
    <citation type="journal article" date="2014" name="Int. J. Syst. Evol. Microbiol.">
        <title>Complete genome sequence of Corynebacterium casei LMG S-19264T (=DSM 44701T), isolated from a smear-ripened cheese.</title>
        <authorList>
            <consortium name="US DOE Joint Genome Institute (JGI-PGF)"/>
            <person name="Walter F."/>
            <person name="Albersmeier A."/>
            <person name="Kalinowski J."/>
            <person name="Ruckert C."/>
        </authorList>
    </citation>
    <scope>NUCLEOTIDE SEQUENCE</scope>
    <source>
        <strain evidence="2">CGMCC 1.15478</strain>
    </source>
</reference>
<protein>
    <submittedName>
        <fullName evidence="2">Uncharacterized protein</fullName>
    </submittedName>
</protein>
<accession>A0A916U0X5</accession>